<feature type="transmembrane region" description="Helical" evidence="1">
    <location>
        <begin position="448"/>
        <end position="479"/>
    </location>
</feature>
<feature type="transmembrane region" description="Helical" evidence="1">
    <location>
        <begin position="22"/>
        <end position="42"/>
    </location>
</feature>
<feature type="transmembrane region" description="Helical" evidence="1">
    <location>
        <begin position="307"/>
        <end position="325"/>
    </location>
</feature>
<feature type="transmembrane region" description="Helical" evidence="1">
    <location>
        <begin position="229"/>
        <end position="253"/>
    </location>
</feature>
<reference evidence="3 4" key="1">
    <citation type="journal article" date="2010" name="Stand. Genomic Sci.">
        <title>Complete genome sequence of Spirochaeta smaragdinae type strain (SEBR 4228).</title>
        <authorList>
            <person name="Mavromatis K."/>
            <person name="Yasawong M."/>
            <person name="Chertkov O."/>
            <person name="Lapidus A."/>
            <person name="Lucas S."/>
            <person name="Nolan M."/>
            <person name="Del Rio T.G."/>
            <person name="Tice H."/>
            <person name="Cheng J.F."/>
            <person name="Pitluck S."/>
            <person name="Liolios K."/>
            <person name="Ivanova N."/>
            <person name="Tapia R."/>
            <person name="Han C."/>
            <person name="Bruce D."/>
            <person name="Goodwin L."/>
            <person name="Pati A."/>
            <person name="Chen A."/>
            <person name="Palaniappan K."/>
            <person name="Land M."/>
            <person name="Hauser L."/>
            <person name="Chang Y.J."/>
            <person name="Jeffries C.D."/>
            <person name="Detter J.C."/>
            <person name="Rohde M."/>
            <person name="Brambilla E."/>
            <person name="Spring S."/>
            <person name="Goker M."/>
            <person name="Sikorski J."/>
            <person name="Woyke T."/>
            <person name="Bristow J."/>
            <person name="Eisen J.A."/>
            <person name="Markowitz V."/>
            <person name="Hugenholtz P."/>
            <person name="Klenk H.P."/>
            <person name="Kyrpides N.C."/>
        </authorList>
    </citation>
    <scope>NUCLEOTIDE SEQUENCE [LARGE SCALE GENOMIC DNA]</scope>
    <source>
        <strain evidence="4">DSM 11293 / JCM 15392 / SEBR 4228</strain>
    </source>
</reference>
<name>E1R2B0_SEDSS</name>
<dbReference type="EMBL" id="CP002116">
    <property type="protein sequence ID" value="ADK82470.1"/>
    <property type="molecule type" value="Genomic_DNA"/>
</dbReference>
<evidence type="ECO:0000259" key="2">
    <source>
        <dbReference type="Pfam" id="PF06808"/>
    </source>
</evidence>
<dbReference type="InterPro" id="IPR011853">
    <property type="entry name" value="TRAP_DctM-Dct_fused"/>
</dbReference>
<proteinExistence type="predicted"/>
<feature type="transmembrane region" description="Helical" evidence="1">
    <location>
        <begin position="132"/>
        <end position="151"/>
    </location>
</feature>
<feature type="domain" description="TRAP C4-dicarboxylate transport system permease DctM subunit" evidence="2">
    <location>
        <begin position="118"/>
        <end position="555"/>
    </location>
</feature>
<feature type="transmembrane region" description="Helical" evidence="1">
    <location>
        <begin position="499"/>
        <end position="523"/>
    </location>
</feature>
<feature type="transmembrane region" description="Helical" evidence="1">
    <location>
        <begin position="535"/>
        <end position="555"/>
    </location>
</feature>
<evidence type="ECO:0000313" key="3">
    <source>
        <dbReference type="EMBL" id="ADK82470.1"/>
    </source>
</evidence>
<feature type="transmembrane region" description="Helical" evidence="1">
    <location>
        <begin position="345"/>
        <end position="365"/>
    </location>
</feature>
<feature type="transmembrane region" description="Helical" evidence="1">
    <location>
        <begin position="370"/>
        <end position="387"/>
    </location>
</feature>
<organism evidence="3 4">
    <name type="scientific">Sediminispirochaeta smaragdinae (strain DSM 11293 / JCM 15392 / SEBR 4228)</name>
    <name type="common">Spirochaeta smaragdinae</name>
    <dbReference type="NCBI Taxonomy" id="573413"/>
    <lineage>
        <taxon>Bacteria</taxon>
        <taxon>Pseudomonadati</taxon>
        <taxon>Spirochaetota</taxon>
        <taxon>Spirochaetia</taxon>
        <taxon>Spirochaetales</taxon>
        <taxon>Spirochaetaceae</taxon>
        <taxon>Sediminispirochaeta</taxon>
    </lineage>
</organism>
<feature type="transmembrane region" description="Helical" evidence="1">
    <location>
        <begin position="188"/>
        <end position="208"/>
    </location>
</feature>
<feature type="transmembrane region" description="Helical" evidence="1">
    <location>
        <begin position="591"/>
        <end position="609"/>
    </location>
</feature>
<dbReference type="HOGENOM" id="CLU_007041_3_1_12"/>
<feature type="transmembrane region" description="Helical" evidence="1">
    <location>
        <begin position="615"/>
        <end position="633"/>
    </location>
</feature>
<dbReference type="OrthoDB" id="9759894at2"/>
<feature type="transmembrane region" description="Helical" evidence="1">
    <location>
        <begin position="48"/>
        <end position="65"/>
    </location>
</feature>
<dbReference type="Proteomes" id="UP000002318">
    <property type="component" value="Chromosome"/>
</dbReference>
<dbReference type="STRING" id="573413.Spirs_3379"/>
<gene>
    <name evidence="3" type="ordered locus">Spirs_3379</name>
</gene>
<feature type="transmembrane region" description="Helical" evidence="1">
    <location>
        <begin position="109"/>
        <end position="127"/>
    </location>
</feature>
<dbReference type="KEGG" id="ssm:Spirs_3379"/>
<accession>E1R2B0</accession>
<evidence type="ECO:0000256" key="1">
    <source>
        <dbReference type="SAM" id="Phobius"/>
    </source>
</evidence>
<keyword evidence="1" id="KW-0472">Membrane</keyword>
<feature type="transmembrane region" description="Helical" evidence="1">
    <location>
        <begin position="407"/>
        <end position="427"/>
    </location>
</feature>
<sequence>MDNTVETCGTGFSATYTGRIKIVITAVGIAMVAIHMAVSQWLFVSTEAFLTLHLGFALLLVFLSNMAKKERKKSRDVIFSLAIIGTVICVVYIIASIDSLRMNAWFNSTPDLIIGVLLLVLAFYAAVMEYGWFIPGIVLVSILYPFMGRYLPEPFTTFSLPIKKVISNMSIGLKSGLYDSTLTISSNYIFLFCVFGGLIEATGVQQFFSEFGKMTVGRFKSGPALMASINCALVGTIVGSAVANVTITGPYTIPSMKKAGYTPEQAAAIDSVASNGGQILPPVMGIMAFAMAGFSGIPYWQICKMALVPALIYYFILVLYCQLHALKNPVLRNRVIEKMAVDKQIVRIKGAAFIIPLAVIIILFAKGFSCMNVAFWTILTILAVSAVQPREHRPRFKNIMFGFVEGAISGAKIACICAIIGCLVTSFTSSGLAIKLTSGIDLWSHGSLLLALLILWVGVIIAGMVGVSVAAYLTAAAFAVPVLQKLGVPFEIAHFFISYPAAFTLLTPPVALVSLVAAQIANANYKKTAIESCKIAVTAFFLPFLFVYAPSLLLIGDPLSFGFWADILIIFFGAVAMEIAFVGYLGSDLRMIESVCVFVASLFMLIYPIVRIPAFAFGGLIAAVVLLGIHLVRSSAGRSSKERLI</sequence>
<keyword evidence="1" id="KW-1133">Transmembrane helix</keyword>
<keyword evidence="4" id="KW-1185">Reference proteome</keyword>
<dbReference type="NCBIfam" id="TIGR02123">
    <property type="entry name" value="TRAP_fused"/>
    <property type="match status" value="1"/>
</dbReference>
<keyword evidence="1" id="KW-0812">Transmembrane</keyword>
<dbReference type="AlphaFoldDB" id="E1R2B0"/>
<evidence type="ECO:0000313" key="4">
    <source>
        <dbReference type="Proteomes" id="UP000002318"/>
    </source>
</evidence>
<dbReference type="PANTHER" id="PTHR43849">
    <property type="entry name" value="BLL3936 PROTEIN"/>
    <property type="match status" value="1"/>
</dbReference>
<dbReference type="Pfam" id="PF06808">
    <property type="entry name" value="DctM"/>
    <property type="match status" value="1"/>
</dbReference>
<dbReference type="RefSeq" id="WP_013255929.1">
    <property type="nucleotide sequence ID" value="NC_014364.1"/>
</dbReference>
<feature type="transmembrane region" description="Helical" evidence="1">
    <location>
        <begin position="77"/>
        <end position="97"/>
    </location>
</feature>
<dbReference type="PANTHER" id="PTHR43849:SF2">
    <property type="entry name" value="BLL3936 PROTEIN"/>
    <property type="match status" value="1"/>
</dbReference>
<dbReference type="eggNOG" id="COG4666">
    <property type="taxonomic scope" value="Bacteria"/>
</dbReference>
<feature type="transmembrane region" description="Helical" evidence="1">
    <location>
        <begin position="279"/>
        <end position="300"/>
    </location>
</feature>
<feature type="transmembrane region" description="Helical" evidence="1">
    <location>
        <begin position="561"/>
        <end position="584"/>
    </location>
</feature>
<dbReference type="InterPro" id="IPR010656">
    <property type="entry name" value="DctM"/>
</dbReference>
<protein>
    <submittedName>
        <fullName evidence="3">TRAP transporter, 4TM/12TM fusion protein</fullName>
    </submittedName>
</protein>